<keyword evidence="3" id="KW-1185">Reference proteome</keyword>
<evidence type="ECO:0000256" key="1">
    <source>
        <dbReference type="SAM" id="Coils"/>
    </source>
</evidence>
<comment type="caution">
    <text evidence="2">The sequence shown here is derived from an EMBL/GenBank/DDBJ whole genome shotgun (WGS) entry which is preliminary data.</text>
</comment>
<keyword evidence="1" id="KW-0175">Coiled coil</keyword>
<protein>
    <submittedName>
        <fullName evidence="2">Uncharacterized protein</fullName>
    </submittedName>
</protein>
<evidence type="ECO:0000313" key="3">
    <source>
        <dbReference type="Proteomes" id="UP001230188"/>
    </source>
</evidence>
<feature type="coiled-coil region" evidence="1">
    <location>
        <begin position="335"/>
        <end position="404"/>
    </location>
</feature>
<accession>A0AAD7XLS6</accession>
<dbReference type="EMBL" id="JAQMWT010000480">
    <property type="protein sequence ID" value="KAJ8600720.1"/>
    <property type="molecule type" value="Genomic_DNA"/>
</dbReference>
<reference evidence="2" key="1">
    <citation type="submission" date="2023-01" db="EMBL/GenBank/DDBJ databases">
        <title>Metagenome sequencing of chrysophaentin producing Chrysophaeum taylorii.</title>
        <authorList>
            <person name="Davison J."/>
            <person name="Bewley C."/>
        </authorList>
    </citation>
    <scope>NUCLEOTIDE SEQUENCE</scope>
    <source>
        <strain evidence="2">NIES-1699</strain>
    </source>
</reference>
<evidence type="ECO:0000313" key="2">
    <source>
        <dbReference type="EMBL" id="KAJ8600720.1"/>
    </source>
</evidence>
<gene>
    <name evidence="2" type="ORF">CTAYLR_003934</name>
</gene>
<organism evidence="2 3">
    <name type="scientific">Chrysophaeum taylorii</name>
    <dbReference type="NCBI Taxonomy" id="2483200"/>
    <lineage>
        <taxon>Eukaryota</taxon>
        <taxon>Sar</taxon>
        <taxon>Stramenopiles</taxon>
        <taxon>Ochrophyta</taxon>
        <taxon>Pelagophyceae</taxon>
        <taxon>Pelagomonadales</taxon>
        <taxon>Pelagomonadaceae</taxon>
        <taxon>Chrysophaeum</taxon>
    </lineage>
</organism>
<proteinExistence type="predicted"/>
<dbReference type="Proteomes" id="UP001230188">
    <property type="component" value="Unassembled WGS sequence"/>
</dbReference>
<dbReference type="AlphaFoldDB" id="A0AAD7XLS6"/>
<sequence>MRSEMKAAGLKIMTERKSDQELAEERITLKESEVNVQNAELNAKNHVFVTDGRIKDKRDMIGKGSETLFDFEVGDTSSSDYRKEGNIEFYTRANLHKRKAISRDRVVKKWLSIFWNTFSSVQSTGRVHHAEYVQVHMSIGKALFDPEEWDEEEVRETVELDWVRENGTSDTMDQAKFARSLFELVDTWAATIRLVEYRMFLQKLYFRITGSSTDAAMRERHAQRLRELERQQCKLRLSMKKYVERINSLTALAREIALKAKKVRDEKIKAINAAKQCELEEKECKERTAILECIRMEKDATKRAQLVSEARRRYSDDESFADAASHDEIGIGTLIAAEQEKLAATEAKRQRIEATHRKLSEVEATFIQREKELLEERSSCEDQMKSAEERMKAIEKESNEISNLAMGRRTWAPLDQIMSLRGHSEASMLSAMRKDRDFASFCQDNRLELQENIPSPDDIEVDLRRFSYLDDDDDDDDSEGLDDIDVYDMRLQKVTRQHYQTARRFHDLA</sequence>
<name>A0AAD7XLS6_9STRA</name>